<dbReference type="Pfam" id="PF03901">
    <property type="entry name" value="Glyco_transf_22"/>
    <property type="match status" value="1"/>
</dbReference>
<dbReference type="PANTHER" id="PTHR36681:SF3">
    <property type="entry name" value="NUCLEAR GTPASE, GERMINAL CENTER-ASSOCIATED, TANDEM DUPLICATE 3"/>
    <property type="match status" value="1"/>
</dbReference>
<evidence type="ECO:0000256" key="3">
    <source>
        <dbReference type="ARBA" id="ARBA00022679"/>
    </source>
</evidence>
<dbReference type="EMBL" id="JACAZF010000004">
    <property type="protein sequence ID" value="KAF7307149.1"/>
    <property type="molecule type" value="Genomic_DNA"/>
</dbReference>
<dbReference type="Gene3D" id="3.40.50.300">
    <property type="entry name" value="P-loop containing nucleotide triphosphate hydrolases"/>
    <property type="match status" value="1"/>
</dbReference>
<protein>
    <submittedName>
        <fullName evidence="11">Glycosyltransferase family 22 protein</fullName>
    </submittedName>
</protein>
<sequence length="1611" mass="181511">MMSAASGVQHIRLRRPEPVSAKPQPRHTGILQDQLRRAARRPWNPSFSLAVRILLLVRFAGAMYSNIDDCDEVFNFWEPLHFLDHGYGFQTWEVSPQFAIRSWAYILLHLLPARISRVVGAGDKRIAFFAVRISLATVSVLAEAKFYRTVYEKINERVGRYLFFMMLSSAGMWNASAALLPSSFAMYTTTFAFSYALAPASAQNNHRTLAATVLFATGAIVGWPFALALAIPFVFEELLVFGADRVAPELYFSWMVRRWKRLFSAGLTASLVFIPVVLIDSIAYGKLAVVPWNIVKYNIFGGTDRGPELYGTSPWNFYLLNLALNFNVLTAFAVLSLPSLAITYIVDRKRLGLIQPSADQSSPFTVLALRLAPFYLWTAILTAQPHKEERFMFPAYPLLCFNAAVTLYLVRGWLETAFISVTKSPYRASQSMIFRTFTLSVVLASGAISVSRILALTFYYHSPMTVVYNFQAQELPRLLNETGLLPVYPPDTPEEDIPRIDLSPVKQFNLTLCVGKEWYRFPGHYLVPDGVRVDFVKSEFDGLLPGHFGEGELHKADWGQVAGWWSQPASWYGWYRSETRLVPAGLNDLNREQPSFYVSTRACDYMLDLDLPKHPRASQLEPRYAVDSKTWDRVHCVPFLDAAHSNLLTRTLWLPGNWQSLNEYGDYCLLRNRQQVEKKEKLIRDKFYPSSSLWMEPALLSVQLEKRSSEKESSNGLVNADWRGYFTGPKDIVDVMRLHCLIRDLSRSSACSQRFPVLLKNAFFGFSFPISSRARTHIPEVPCPKHRQLWFALFSSPFTPLSFVQTELPDDDEMQGVQEAPIHELAYERLRSHLDTLKHIIDTTNVHPTSREEAERTVKLLEKEIVPLQHKVAIIGRTGAGKSTLVNALLGSQLLSASASGACTAVATEISYKNIKDPEAVVEFITAEQWEKDLGLLLEDVKDTTIDLEEDTTEQAEAFSPSYQAKEKLIGIYPQIVQIPAERWNAEDMLQDSVVNAYLGTEKVFHAGDSQNFQKELEQFLASAFTSNDSRALWPLVKRVRIMGAFEVLSTGITLVDLPGYGDADNARDRMASEYLTTADAIFAGITRAKDDREIHSHLHKHLNQLILDGRVRDKSISLVLTGADSRIGSNEITLTPKEQSVVDSLKLQAIKLGEDVEKLRDKKRKKEQSAIANQKKKADALKKYQDQLQTKAALKVEKTRTMNNLLAIGRAKIVKSQLKSKYTEIYEALSSSKDKAVPNIPIFCLVGSRDYLCCKGLDPNEPDIFFDEKETEVPGFKEYLQNDGERRTLQAARTMLALFCGFLVGASTAKEPIKTESKDQKASKNLGAHIDALERNCTKAIETLVSRHDAAYRSLGAAVKTAVQQAEEEAPGIFDKLEEKKWNQYRSMMRQMGHYEGGNLNEDLTHNILPAISKKWNDTVNATIPLNNVNFREEIKAHVLSFLRDIARLAPNFNQKSLALEGHLDQLEKYNLVATSSAQRLGTRAWESLIEQELTPQYNRISAEKGSGMYKRMKSNHAFIRASAPQIFGKLNTYIADIFGKAVTSIRTSDTQQMNAFFRILRMNLVGASVAPKANTGDALQVFAASHEEECEVLLDKVKERLQVLTAKLA</sequence>
<feature type="coiled-coil region" evidence="8">
    <location>
        <begin position="1143"/>
        <end position="1192"/>
    </location>
</feature>
<evidence type="ECO:0000256" key="7">
    <source>
        <dbReference type="ARBA" id="ARBA00023136"/>
    </source>
</evidence>
<dbReference type="GO" id="GO:0005789">
    <property type="term" value="C:endoplasmic reticulum membrane"/>
    <property type="evidence" value="ECO:0007669"/>
    <property type="project" value="UniProtKB-SubCell"/>
</dbReference>
<dbReference type="Proteomes" id="UP000636479">
    <property type="component" value="Unassembled WGS sequence"/>
</dbReference>
<evidence type="ECO:0000313" key="12">
    <source>
        <dbReference type="Proteomes" id="UP000636479"/>
    </source>
</evidence>
<feature type="transmembrane region" description="Helical" evidence="9">
    <location>
        <begin position="432"/>
        <end position="460"/>
    </location>
</feature>
<gene>
    <name evidence="11" type="ORF">MIND_00508300</name>
</gene>
<proteinExistence type="predicted"/>
<keyword evidence="5" id="KW-0256">Endoplasmic reticulum</keyword>
<dbReference type="GeneID" id="59344392"/>
<keyword evidence="6 9" id="KW-1133">Transmembrane helix</keyword>
<feature type="transmembrane region" description="Helical" evidence="9">
    <location>
        <begin position="158"/>
        <end position="180"/>
    </location>
</feature>
<evidence type="ECO:0000256" key="2">
    <source>
        <dbReference type="ARBA" id="ARBA00022676"/>
    </source>
</evidence>
<evidence type="ECO:0000256" key="8">
    <source>
        <dbReference type="SAM" id="Coils"/>
    </source>
</evidence>
<dbReference type="Pfam" id="PF00350">
    <property type="entry name" value="Dynamin_N"/>
    <property type="match status" value="1"/>
</dbReference>
<evidence type="ECO:0000259" key="10">
    <source>
        <dbReference type="Pfam" id="PF00350"/>
    </source>
</evidence>
<organism evidence="11 12">
    <name type="scientific">Mycena indigotica</name>
    <dbReference type="NCBI Taxonomy" id="2126181"/>
    <lineage>
        <taxon>Eukaryota</taxon>
        <taxon>Fungi</taxon>
        <taxon>Dikarya</taxon>
        <taxon>Basidiomycota</taxon>
        <taxon>Agaricomycotina</taxon>
        <taxon>Agaricomycetes</taxon>
        <taxon>Agaricomycetidae</taxon>
        <taxon>Agaricales</taxon>
        <taxon>Marasmiineae</taxon>
        <taxon>Mycenaceae</taxon>
        <taxon>Mycena</taxon>
    </lineage>
</organism>
<keyword evidence="2" id="KW-0328">Glycosyltransferase</keyword>
<keyword evidence="4 9" id="KW-0812">Transmembrane</keyword>
<dbReference type="InterPro" id="IPR005599">
    <property type="entry name" value="GPI_mannosylTrfase"/>
</dbReference>
<dbReference type="UniPathway" id="UPA00378"/>
<feature type="transmembrane region" description="Helical" evidence="9">
    <location>
        <begin position="262"/>
        <end position="284"/>
    </location>
</feature>
<dbReference type="SUPFAM" id="SSF52540">
    <property type="entry name" value="P-loop containing nucleoside triphosphate hydrolases"/>
    <property type="match status" value="1"/>
</dbReference>
<keyword evidence="8" id="KW-0175">Coiled coil</keyword>
<evidence type="ECO:0000256" key="4">
    <source>
        <dbReference type="ARBA" id="ARBA00022692"/>
    </source>
</evidence>
<evidence type="ECO:0000256" key="1">
    <source>
        <dbReference type="ARBA" id="ARBA00004477"/>
    </source>
</evidence>
<dbReference type="InterPro" id="IPR045063">
    <property type="entry name" value="Dynamin_N"/>
</dbReference>
<accession>A0A8H6WCA4</accession>
<name>A0A8H6WCA4_9AGAR</name>
<comment type="subcellular location">
    <subcellularLocation>
        <location evidence="1">Endoplasmic reticulum membrane</location>
        <topology evidence="1">Multi-pass membrane protein</topology>
    </subcellularLocation>
</comment>
<keyword evidence="7 9" id="KW-0472">Membrane</keyword>
<evidence type="ECO:0000256" key="5">
    <source>
        <dbReference type="ARBA" id="ARBA00022824"/>
    </source>
</evidence>
<keyword evidence="3 11" id="KW-0808">Transferase</keyword>
<keyword evidence="12" id="KW-1185">Reference proteome</keyword>
<feature type="transmembrane region" description="Helical" evidence="9">
    <location>
        <begin position="367"/>
        <end position="385"/>
    </location>
</feature>
<feature type="domain" description="Dynamin N-terminal" evidence="10">
    <location>
        <begin position="872"/>
        <end position="1084"/>
    </location>
</feature>
<evidence type="ECO:0000256" key="6">
    <source>
        <dbReference type="ARBA" id="ARBA00022989"/>
    </source>
</evidence>
<dbReference type="GO" id="GO:0016757">
    <property type="term" value="F:glycosyltransferase activity"/>
    <property type="evidence" value="ECO:0007669"/>
    <property type="project" value="UniProtKB-KW"/>
</dbReference>
<dbReference type="InterPro" id="IPR027417">
    <property type="entry name" value="P-loop_NTPase"/>
</dbReference>
<comment type="caution">
    <text evidence="11">The sequence shown here is derived from an EMBL/GenBank/DDBJ whole genome shotgun (WGS) entry which is preliminary data.</text>
</comment>
<reference evidence="11" key="1">
    <citation type="submission" date="2020-05" db="EMBL/GenBank/DDBJ databases">
        <title>Mycena genomes resolve the evolution of fungal bioluminescence.</title>
        <authorList>
            <person name="Tsai I.J."/>
        </authorList>
    </citation>
    <scope>NUCLEOTIDE SEQUENCE</scope>
    <source>
        <strain evidence="11">171206Taipei</strain>
    </source>
</reference>
<evidence type="ECO:0000313" key="11">
    <source>
        <dbReference type="EMBL" id="KAF7307149.1"/>
    </source>
</evidence>
<dbReference type="RefSeq" id="XP_037222168.1">
    <property type="nucleotide sequence ID" value="XM_037361876.1"/>
</dbReference>
<evidence type="ECO:0000256" key="9">
    <source>
        <dbReference type="SAM" id="Phobius"/>
    </source>
</evidence>
<feature type="transmembrane region" description="Helical" evidence="9">
    <location>
        <begin position="391"/>
        <end position="411"/>
    </location>
</feature>
<dbReference type="OrthoDB" id="497541at2759"/>
<feature type="transmembrane region" description="Helical" evidence="9">
    <location>
        <begin position="322"/>
        <end position="346"/>
    </location>
</feature>
<feature type="transmembrane region" description="Helical" evidence="9">
    <location>
        <begin position="209"/>
        <end position="235"/>
    </location>
</feature>
<dbReference type="PANTHER" id="PTHR36681">
    <property type="entry name" value="NUCLEAR GTPASE, GERMINAL CENTER-ASSOCIATED, TANDEM DUPLICATE 3"/>
    <property type="match status" value="1"/>
</dbReference>